<proteinExistence type="predicted"/>
<dbReference type="AlphaFoldDB" id="A0AAV7IS62"/>
<name>A0AAV7IS62_COTGL</name>
<reference evidence="1 2" key="1">
    <citation type="journal article" date="2021" name="J. Hered.">
        <title>A chromosome-level genome assembly of the parasitoid wasp, Cotesia glomerata (Hymenoptera: Braconidae).</title>
        <authorList>
            <person name="Pinto B.J."/>
            <person name="Weis J.J."/>
            <person name="Gamble T."/>
            <person name="Ode P.J."/>
            <person name="Paul R."/>
            <person name="Zaspel J.M."/>
        </authorList>
    </citation>
    <scope>NUCLEOTIDE SEQUENCE [LARGE SCALE GENOMIC DNA]</scope>
    <source>
        <strain evidence="1">CgM1</strain>
    </source>
</reference>
<comment type="caution">
    <text evidence="1">The sequence shown here is derived from an EMBL/GenBank/DDBJ whole genome shotgun (WGS) entry which is preliminary data.</text>
</comment>
<dbReference type="EMBL" id="JAHXZJ010001119">
    <property type="protein sequence ID" value="KAH0555471.1"/>
    <property type="molecule type" value="Genomic_DNA"/>
</dbReference>
<evidence type="ECO:0000313" key="2">
    <source>
        <dbReference type="Proteomes" id="UP000826195"/>
    </source>
</evidence>
<accession>A0AAV7IS62</accession>
<gene>
    <name evidence="1" type="ORF">KQX54_019174</name>
</gene>
<keyword evidence="2" id="KW-1185">Reference proteome</keyword>
<organism evidence="1 2">
    <name type="scientific">Cotesia glomerata</name>
    <name type="common">Lepidopteran parasitic wasp</name>
    <name type="synonym">Apanteles glomeratus</name>
    <dbReference type="NCBI Taxonomy" id="32391"/>
    <lineage>
        <taxon>Eukaryota</taxon>
        <taxon>Metazoa</taxon>
        <taxon>Ecdysozoa</taxon>
        <taxon>Arthropoda</taxon>
        <taxon>Hexapoda</taxon>
        <taxon>Insecta</taxon>
        <taxon>Pterygota</taxon>
        <taxon>Neoptera</taxon>
        <taxon>Endopterygota</taxon>
        <taxon>Hymenoptera</taxon>
        <taxon>Apocrita</taxon>
        <taxon>Ichneumonoidea</taxon>
        <taxon>Braconidae</taxon>
        <taxon>Microgastrinae</taxon>
        <taxon>Cotesia</taxon>
    </lineage>
</organism>
<sequence length="137" mass="15610">MAANIIRDDIRMTPYEPDIYPSGEDLIKQAEKYVPKSLKLLLSNIIGDKDNDNNSIEKKVLDIAHTIMAAYPSSLYPESPPGTYQINCQRGSNSNTFTRSFPPKVITGNVPDTLPMYVKYIFWSRFKSNRFPRSFSP</sequence>
<dbReference type="Proteomes" id="UP000826195">
    <property type="component" value="Unassembled WGS sequence"/>
</dbReference>
<evidence type="ECO:0000313" key="1">
    <source>
        <dbReference type="EMBL" id="KAH0555471.1"/>
    </source>
</evidence>
<protein>
    <submittedName>
        <fullName evidence="1">Uncharacterized protein</fullName>
    </submittedName>
</protein>